<protein>
    <recommendedName>
        <fullName evidence="8">SURP motif domain-containing protein</fullName>
    </recommendedName>
</protein>
<comment type="caution">
    <text evidence="9">The sequence shown here is derived from an EMBL/GenBank/DDBJ whole genome shotgun (WGS) entry which is preliminary data.</text>
</comment>
<evidence type="ECO:0000259" key="8">
    <source>
        <dbReference type="PROSITE" id="PS50128"/>
    </source>
</evidence>
<evidence type="ECO:0000256" key="5">
    <source>
        <dbReference type="ARBA" id="ARBA00023158"/>
    </source>
</evidence>
<feature type="domain" description="SURP motif" evidence="8">
    <location>
        <begin position="416"/>
        <end position="458"/>
    </location>
</feature>
<name>A0A5N5KN93_9ROSI</name>
<proteinExistence type="predicted"/>
<accession>A0A5N5KN93</accession>
<dbReference type="PANTHER" id="PTHR13384">
    <property type="entry name" value="G PATCH DOMAIN-CONTAINING PROTEIN 1"/>
    <property type="match status" value="1"/>
</dbReference>
<dbReference type="AlphaFoldDB" id="A0A5N5KN93"/>
<keyword evidence="10" id="KW-1185">Reference proteome</keyword>
<dbReference type="InterPro" id="IPR035967">
    <property type="entry name" value="SWAP/Surp_sf"/>
</dbReference>
<keyword evidence="6" id="KW-0539">Nucleus</keyword>
<dbReference type="PANTHER" id="PTHR13384:SF19">
    <property type="entry name" value="G PATCH DOMAIN-CONTAINING PROTEIN 1"/>
    <property type="match status" value="1"/>
</dbReference>
<feature type="region of interest" description="Disordered" evidence="7">
    <location>
        <begin position="199"/>
        <end position="255"/>
    </location>
</feature>
<dbReference type="GO" id="GO:0031047">
    <property type="term" value="P:regulatory ncRNA-mediated gene silencing"/>
    <property type="evidence" value="ECO:0007669"/>
    <property type="project" value="UniProtKB-KW"/>
</dbReference>
<gene>
    <name evidence="9" type="ORF">DKX38_018532</name>
</gene>
<dbReference type="Gene3D" id="1.10.10.790">
    <property type="entry name" value="Surp module"/>
    <property type="match status" value="1"/>
</dbReference>
<evidence type="ECO:0000256" key="4">
    <source>
        <dbReference type="ARBA" id="ARBA00022884"/>
    </source>
</evidence>
<feature type="compositionally biased region" description="Basic and acidic residues" evidence="7">
    <location>
        <begin position="217"/>
        <end position="227"/>
    </location>
</feature>
<evidence type="ECO:0000256" key="6">
    <source>
        <dbReference type="ARBA" id="ARBA00023242"/>
    </source>
</evidence>
<reference evidence="10" key="1">
    <citation type="journal article" date="2019" name="Gigascience">
        <title>De novo genome assembly of the endangered Acer yangbiense, a plant species with extremely small populations endemic to Yunnan Province, China.</title>
        <authorList>
            <person name="Yang J."/>
            <person name="Wariss H.M."/>
            <person name="Tao L."/>
            <person name="Zhang R."/>
            <person name="Yun Q."/>
            <person name="Hollingsworth P."/>
            <person name="Dao Z."/>
            <person name="Luo G."/>
            <person name="Guo H."/>
            <person name="Ma Y."/>
            <person name="Sun W."/>
        </authorList>
    </citation>
    <scope>NUCLEOTIDE SEQUENCE [LARGE SCALE GENOMIC DNA]</scope>
    <source>
        <strain evidence="10">cv. br00</strain>
    </source>
</reference>
<comment type="subcellular location">
    <subcellularLocation>
        <location evidence="1">Nucleus</location>
    </subcellularLocation>
</comment>
<dbReference type="InterPro" id="IPR000061">
    <property type="entry name" value="Surp"/>
</dbReference>
<dbReference type="Pfam" id="PF26093">
    <property type="entry name" value="HTH_TGH"/>
    <property type="match status" value="1"/>
</dbReference>
<evidence type="ECO:0000313" key="9">
    <source>
        <dbReference type="EMBL" id="KAB5531862.1"/>
    </source>
</evidence>
<dbReference type="GO" id="GO:0005634">
    <property type="term" value="C:nucleus"/>
    <property type="evidence" value="ECO:0007669"/>
    <property type="project" value="UniProtKB-SubCell"/>
</dbReference>
<dbReference type="GO" id="GO:0006397">
    <property type="term" value="P:mRNA processing"/>
    <property type="evidence" value="ECO:0007669"/>
    <property type="project" value="UniProtKB-KW"/>
</dbReference>
<dbReference type="Pfam" id="PF07713">
    <property type="entry name" value="DUF1604"/>
    <property type="match status" value="1"/>
</dbReference>
<evidence type="ECO:0000256" key="1">
    <source>
        <dbReference type="ARBA" id="ARBA00004123"/>
    </source>
</evidence>
<dbReference type="InterPro" id="IPR011666">
    <property type="entry name" value="DUF1604"/>
</dbReference>
<feature type="compositionally biased region" description="Basic and acidic residues" evidence="7">
    <location>
        <begin position="244"/>
        <end position="255"/>
    </location>
</feature>
<organism evidence="9 10">
    <name type="scientific">Salix brachista</name>
    <dbReference type="NCBI Taxonomy" id="2182728"/>
    <lineage>
        <taxon>Eukaryota</taxon>
        <taxon>Viridiplantae</taxon>
        <taxon>Streptophyta</taxon>
        <taxon>Embryophyta</taxon>
        <taxon>Tracheophyta</taxon>
        <taxon>Spermatophyta</taxon>
        <taxon>Magnoliopsida</taxon>
        <taxon>eudicotyledons</taxon>
        <taxon>Gunneridae</taxon>
        <taxon>Pentapetalae</taxon>
        <taxon>rosids</taxon>
        <taxon>fabids</taxon>
        <taxon>Malpighiales</taxon>
        <taxon>Salicaceae</taxon>
        <taxon>Saliceae</taxon>
        <taxon>Salix</taxon>
    </lineage>
</organism>
<feature type="region of interest" description="Disordered" evidence="7">
    <location>
        <begin position="880"/>
        <end position="1007"/>
    </location>
</feature>
<dbReference type="FunFam" id="1.10.10.790:FF:000012">
    <property type="entry name" value="G patch domain-containing protein TGH"/>
    <property type="match status" value="1"/>
</dbReference>
<keyword evidence="5" id="KW-0943">RNA-mediated gene silencing</keyword>
<keyword evidence="3" id="KW-0507">mRNA processing</keyword>
<evidence type="ECO:0000256" key="2">
    <source>
        <dbReference type="ARBA" id="ARBA00022604"/>
    </source>
</evidence>
<dbReference type="SUPFAM" id="SSF109905">
    <property type="entry name" value="Surp module (SWAP domain)"/>
    <property type="match status" value="1"/>
</dbReference>
<dbReference type="Pfam" id="PF01805">
    <property type="entry name" value="Surp"/>
    <property type="match status" value="1"/>
</dbReference>
<evidence type="ECO:0000313" key="10">
    <source>
        <dbReference type="Proteomes" id="UP000326939"/>
    </source>
</evidence>
<feature type="compositionally biased region" description="Basic and acidic residues" evidence="7">
    <location>
        <begin position="880"/>
        <end position="928"/>
    </location>
</feature>
<dbReference type="Proteomes" id="UP000326939">
    <property type="component" value="Chromosome 12"/>
</dbReference>
<sequence length="1007" mass="113166">MNTDEDDFVFYGTPIQSEEELISRKKKAVAEASGHLRTLPSWKQEVRDEEGRRRFHGAFTGGFSAGYYNTAGSKEGWTPQTFTSSRKNRAEFKQQSMLNFLDEDEKEELEGRYLGTASQFDTFGFTAAEIARKQAEKEQQQRPSAVPGPAPDEIVLPATESIGVKLLLKMGWRHGHSINDSHANSLYKARREARKAFLAFSSDDAKSQPEDSEPGEEDHKRILDHPSVDGFSSSQSTPVYILNPKEDTHGLGYDPYKHAPEFREKKRTRVSGKQGHGNKQALSIKDSLFGLKFTFGPSAGRAAPGFGIGALEEYDAEDEDVYASVYEIEDTYIQEDEEPLRSNTENKPKLIWKEHGVLSGFKVALNSDYQLERFDPPVIPKDFLPHHKFPSPLEFDNKPDAPPEVPPPEDDNLKILIEGVATLVARCGKLFEDLSREKNQSNPLFSFLTGGNGHDYYSRKLWEEQQKRNGQKKIALDGKFSSSVDKMTVESRGKILGEMPLERSSRDLSSSIASVNVNLPFNLSDTFTKPESSSEFPEVAKPFQDDPGKQARFEQFLKEKYQGGIRSTVSSGASNMSEAARARERLDFEAASEVIEKGKFIKENKLHSQQLMGFSAIGGTQLTFGGLQQVKDTQDEDLATKKIYPRREEFQWRPSAILCKRFDLIDPSMGKASLDNNLMLPLHFQSLLYIFRICALFSSMVKGLGLQPPPPPRMRSKMDSLIVTSDLKAMKMEEAFSADRNQPLALQFSPQEVSKDVVDRETEPEVQVENVERPVDLYKAIFSDDSDDEIEASNLNTKEDPEKKVEVVHSTLNRLMAGDFLESLGKELGLEVPPNPPYSANIAGSSRQKESAIPNPGNVNILSVEENSFSIPIAHSVSLKERAANDEKTEKKGESRKDESAKKGESPGPSEDKSDKVHSGKIAREDRKKAKLPPSLHRKRTSTSSEDERSRKRSRRHRHSSSDSYSDSSNDHRDRHHSRSKGRKKRSSREKTSSKKHHKHHKHGSSQ</sequence>
<dbReference type="EMBL" id="VDCV01000012">
    <property type="protein sequence ID" value="KAB5531862.1"/>
    <property type="molecule type" value="Genomic_DNA"/>
</dbReference>
<feature type="compositionally biased region" description="Basic residues" evidence="7">
    <location>
        <begin position="974"/>
        <end position="1007"/>
    </location>
</feature>
<dbReference type="GO" id="GO:0003723">
    <property type="term" value="F:RNA binding"/>
    <property type="evidence" value="ECO:0007669"/>
    <property type="project" value="UniProtKB-KW"/>
</dbReference>
<keyword evidence="4" id="KW-0694">RNA-binding</keyword>
<keyword evidence="2" id="KW-0341">Growth regulation</keyword>
<evidence type="ECO:0000256" key="3">
    <source>
        <dbReference type="ARBA" id="ARBA00022664"/>
    </source>
</evidence>
<dbReference type="SMART" id="SM00648">
    <property type="entry name" value="SWAP"/>
    <property type="match status" value="1"/>
</dbReference>
<dbReference type="PROSITE" id="PS50128">
    <property type="entry name" value="SURP"/>
    <property type="match status" value="1"/>
</dbReference>
<evidence type="ECO:0000256" key="7">
    <source>
        <dbReference type="SAM" id="MobiDB-lite"/>
    </source>
</evidence>